<evidence type="ECO:0000313" key="4">
    <source>
        <dbReference type="Proteomes" id="UP001223144"/>
    </source>
</evidence>
<evidence type="ECO:0000256" key="1">
    <source>
        <dbReference type="SAM" id="MobiDB-lite"/>
    </source>
</evidence>
<dbReference type="PROSITE" id="PS51318">
    <property type="entry name" value="TAT"/>
    <property type="match status" value="1"/>
</dbReference>
<keyword evidence="2" id="KW-0732">Signal</keyword>
<dbReference type="Proteomes" id="UP001223144">
    <property type="component" value="Unassembled WGS sequence"/>
</dbReference>
<feature type="compositionally biased region" description="Low complexity" evidence="1">
    <location>
        <begin position="208"/>
        <end position="223"/>
    </location>
</feature>
<dbReference type="RefSeq" id="WP_279929107.1">
    <property type="nucleotide sequence ID" value="NZ_JARWBG010000019.1"/>
</dbReference>
<organism evidence="3 4">
    <name type="scientific">Streptomyces chengmaiensis</name>
    <dbReference type="NCBI Taxonomy" id="3040919"/>
    <lineage>
        <taxon>Bacteria</taxon>
        <taxon>Bacillati</taxon>
        <taxon>Actinomycetota</taxon>
        <taxon>Actinomycetes</taxon>
        <taxon>Kitasatosporales</taxon>
        <taxon>Streptomycetaceae</taxon>
        <taxon>Streptomyces</taxon>
    </lineage>
</organism>
<feature type="signal peptide" evidence="2">
    <location>
        <begin position="1"/>
        <end position="35"/>
    </location>
</feature>
<sequence length="388" mass="41158">MRHHRSRRRGVVACIAALVLALSAGQAVNGAPATAAPISGADASDVAQAKEQAARGLARSLSDAAWRDHVRRTVLSSGEVAVTTLAEGADRQLQAKLTEADRRVAASKGLPAGVGSLLRLRLGTDSMRAALAAGATPWVAAAASDDGTRTATAYDSRGRAHALDTRTPPRHPVYVVDIDGAKALAAGIEVLKEQLGRYGLTSSVKAGPAPSVMSDAPAASSSATGSGFWTTRITSVRLSDDEEPWIKGNAEIYTLVTGFGHDGKVRVDPVDMPYLDDDGVTYHPNQVLVNWSLYKYNLADAVMMEDDDGTNYRNLAKAIAAVLLTVVDQGAYIPLVSAVLDAMPDSWWTDDDDYVDSWYTLARSDSGVRKGARGNGTMTVQPYFVEQF</sequence>
<proteinExistence type="predicted"/>
<accession>A0ABT6HQC8</accession>
<keyword evidence="4" id="KW-1185">Reference proteome</keyword>
<dbReference type="EMBL" id="JARWBG010000019">
    <property type="protein sequence ID" value="MDH2390550.1"/>
    <property type="molecule type" value="Genomic_DNA"/>
</dbReference>
<comment type="caution">
    <text evidence="3">The sequence shown here is derived from an EMBL/GenBank/DDBJ whole genome shotgun (WGS) entry which is preliminary data.</text>
</comment>
<gene>
    <name evidence="3" type="ORF">QCN29_17480</name>
</gene>
<feature type="region of interest" description="Disordered" evidence="1">
    <location>
        <begin position="206"/>
        <end position="225"/>
    </location>
</feature>
<reference evidence="3 4" key="1">
    <citation type="submission" date="2023-04" db="EMBL/GenBank/DDBJ databases">
        <title>Streptomyces chengmaiensis sp. nov. isolated from the stem of mangrove plant in Hainan.</title>
        <authorList>
            <person name="Huang X."/>
            <person name="Zhou S."/>
            <person name="Chu X."/>
            <person name="Xie Y."/>
            <person name="Lin Y."/>
        </authorList>
    </citation>
    <scope>NUCLEOTIDE SEQUENCE [LARGE SCALE GENOMIC DNA]</scope>
    <source>
        <strain evidence="3 4">HNM0663</strain>
    </source>
</reference>
<dbReference type="Pfam" id="PF11301">
    <property type="entry name" value="DUF3103"/>
    <property type="match status" value="1"/>
</dbReference>
<dbReference type="InterPro" id="IPR021452">
    <property type="entry name" value="DUF3103"/>
</dbReference>
<evidence type="ECO:0000313" key="3">
    <source>
        <dbReference type="EMBL" id="MDH2390550.1"/>
    </source>
</evidence>
<protein>
    <submittedName>
        <fullName evidence="3">DUF3103 family protein</fullName>
    </submittedName>
</protein>
<evidence type="ECO:0000256" key="2">
    <source>
        <dbReference type="SAM" id="SignalP"/>
    </source>
</evidence>
<name>A0ABT6HQC8_9ACTN</name>
<dbReference type="InterPro" id="IPR006311">
    <property type="entry name" value="TAT_signal"/>
</dbReference>
<feature type="chain" id="PRO_5046822864" evidence="2">
    <location>
        <begin position="36"/>
        <end position="388"/>
    </location>
</feature>